<gene>
    <name evidence="1" type="ORF">HPB48_016403</name>
</gene>
<protein>
    <submittedName>
        <fullName evidence="1">Uncharacterized protein</fullName>
    </submittedName>
</protein>
<evidence type="ECO:0000313" key="2">
    <source>
        <dbReference type="Proteomes" id="UP000821853"/>
    </source>
</evidence>
<dbReference type="VEuPathDB" id="VectorBase:HLOH_057721"/>
<keyword evidence="2" id="KW-1185">Reference proteome</keyword>
<name>A0A9J6G8I2_HAELO</name>
<dbReference type="OMA" id="CAAYIVE"/>
<organism evidence="1 2">
    <name type="scientific">Haemaphysalis longicornis</name>
    <name type="common">Bush tick</name>
    <dbReference type="NCBI Taxonomy" id="44386"/>
    <lineage>
        <taxon>Eukaryota</taxon>
        <taxon>Metazoa</taxon>
        <taxon>Ecdysozoa</taxon>
        <taxon>Arthropoda</taxon>
        <taxon>Chelicerata</taxon>
        <taxon>Arachnida</taxon>
        <taxon>Acari</taxon>
        <taxon>Parasitiformes</taxon>
        <taxon>Ixodida</taxon>
        <taxon>Ixodoidea</taxon>
        <taxon>Ixodidae</taxon>
        <taxon>Haemaphysalinae</taxon>
        <taxon>Haemaphysalis</taxon>
    </lineage>
</organism>
<reference evidence="1 2" key="1">
    <citation type="journal article" date="2020" name="Cell">
        <title>Large-Scale Comparative Analyses of Tick Genomes Elucidate Their Genetic Diversity and Vector Capacities.</title>
        <authorList>
            <consortium name="Tick Genome and Microbiome Consortium (TIGMIC)"/>
            <person name="Jia N."/>
            <person name="Wang J."/>
            <person name="Shi W."/>
            <person name="Du L."/>
            <person name="Sun Y."/>
            <person name="Zhan W."/>
            <person name="Jiang J.F."/>
            <person name="Wang Q."/>
            <person name="Zhang B."/>
            <person name="Ji P."/>
            <person name="Bell-Sakyi L."/>
            <person name="Cui X.M."/>
            <person name="Yuan T.T."/>
            <person name="Jiang B.G."/>
            <person name="Yang W.F."/>
            <person name="Lam T.T."/>
            <person name="Chang Q.C."/>
            <person name="Ding S.J."/>
            <person name="Wang X.J."/>
            <person name="Zhu J.G."/>
            <person name="Ruan X.D."/>
            <person name="Zhao L."/>
            <person name="Wei J.T."/>
            <person name="Ye R.Z."/>
            <person name="Que T.C."/>
            <person name="Du C.H."/>
            <person name="Zhou Y.H."/>
            <person name="Cheng J.X."/>
            <person name="Dai P.F."/>
            <person name="Guo W.B."/>
            <person name="Han X.H."/>
            <person name="Huang E.J."/>
            <person name="Li L.F."/>
            <person name="Wei W."/>
            <person name="Gao Y.C."/>
            <person name="Liu J.Z."/>
            <person name="Shao H.Z."/>
            <person name="Wang X."/>
            <person name="Wang C.C."/>
            <person name="Yang T.C."/>
            <person name="Huo Q.B."/>
            <person name="Li W."/>
            <person name="Chen H.Y."/>
            <person name="Chen S.E."/>
            <person name="Zhou L.G."/>
            <person name="Ni X.B."/>
            <person name="Tian J.H."/>
            <person name="Sheng Y."/>
            <person name="Liu T."/>
            <person name="Pan Y.S."/>
            <person name="Xia L.Y."/>
            <person name="Li J."/>
            <person name="Zhao F."/>
            <person name="Cao W.C."/>
        </authorList>
    </citation>
    <scope>NUCLEOTIDE SEQUENCE [LARGE SCALE GENOMIC DNA]</scope>
    <source>
        <strain evidence="1">HaeL-2018</strain>
    </source>
</reference>
<comment type="caution">
    <text evidence="1">The sequence shown here is derived from an EMBL/GenBank/DDBJ whole genome shotgun (WGS) entry which is preliminary data.</text>
</comment>
<dbReference type="AlphaFoldDB" id="A0A9J6G8I2"/>
<evidence type="ECO:0000313" key="1">
    <source>
        <dbReference type="EMBL" id="KAH9371475.1"/>
    </source>
</evidence>
<proteinExistence type="predicted"/>
<accession>A0A9J6G8I2</accession>
<dbReference type="EMBL" id="JABSTR010000005">
    <property type="protein sequence ID" value="KAH9371475.1"/>
    <property type="molecule type" value="Genomic_DNA"/>
</dbReference>
<sequence length="117" mass="13596">MHNAVVAMVSGNPDMNYVQVQRILGANMFTAVEMSCQEGAWFLLKQYMWEKCRDVNYVPTCPPQETSRERKTWEPIVAENLYVSSTALGMRIVLQRYHIFVFQPSFVKKEIYFTGCT</sequence>
<dbReference type="Proteomes" id="UP000821853">
    <property type="component" value="Chromosome 3"/>
</dbReference>